<dbReference type="InterPro" id="IPR003838">
    <property type="entry name" value="ABC3_permease_C"/>
</dbReference>
<organism evidence="9 10">
    <name type="scientific">Streptococcus pseudoporcinus</name>
    <dbReference type="NCBI Taxonomy" id="361101"/>
    <lineage>
        <taxon>Bacteria</taxon>
        <taxon>Bacillati</taxon>
        <taxon>Bacillota</taxon>
        <taxon>Bacilli</taxon>
        <taxon>Lactobacillales</taxon>
        <taxon>Streptococcaceae</taxon>
        <taxon>Streptococcus</taxon>
    </lineage>
</organism>
<evidence type="ECO:0000313" key="10">
    <source>
        <dbReference type="Proteomes" id="UP000394068"/>
    </source>
</evidence>
<protein>
    <submittedName>
        <fullName evidence="9">ABC transporter permease</fullName>
    </submittedName>
</protein>
<feature type="transmembrane region" description="Helical" evidence="7">
    <location>
        <begin position="350"/>
        <end position="371"/>
    </location>
</feature>
<evidence type="ECO:0000256" key="2">
    <source>
        <dbReference type="ARBA" id="ARBA00022475"/>
    </source>
</evidence>
<feature type="transmembrane region" description="Helical" evidence="7">
    <location>
        <begin position="395"/>
        <end position="419"/>
    </location>
</feature>
<keyword evidence="6" id="KW-0175">Coiled coil</keyword>
<accession>A0A4U9XPE0</accession>
<evidence type="ECO:0000256" key="3">
    <source>
        <dbReference type="ARBA" id="ARBA00022692"/>
    </source>
</evidence>
<reference evidence="9 10" key="1">
    <citation type="submission" date="2019-05" db="EMBL/GenBank/DDBJ databases">
        <authorList>
            <consortium name="Pathogen Informatics"/>
        </authorList>
    </citation>
    <scope>NUCLEOTIDE SEQUENCE [LARGE SCALE GENOMIC DNA]</scope>
    <source>
        <strain evidence="9 10">NCTC5386</strain>
    </source>
</reference>
<evidence type="ECO:0000256" key="6">
    <source>
        <dbReference type="SAM" id="Coils"/>
    </source>
</evidence>
<evidence type="ECO:0000256" key="1">
    <source>
        <dbReference type="ARBA" id="ARBA00004651"/>
    </source>
</evidence>
<dbReference type="PANTHER" id="PTHR30287:SF1">
    <property type="entry name" value="INNER MEMBRANE PROTEIN"/>
    <property type="match status" value="1"/>
</dbReference>
<feature type="coiled-coil region" evidence="6">
    <location>
        <begin position="247"/>
        <end position="311"/>
    </location>
</feature>
<evidence type="ECO:0000256" key="7">
    <source>
        <dbReference type="SAM" id="Phobius"/>
    </source>
</evidence>
<evidence type="ECO:0000259" key="8">
    <source>
        <dbReference type="Pfam" id="PF02687"/>
    </source>
</evidence>
<keyword evidence="4 7" id="KW-1133">Transmembrane helix</keyword>
<keyword evidence="5 7" id="KW-0472">Membrane</keyword>
<feature type="domain" description="ABC3 transporter permease C-terminal" evidence="8">
    <location>
        <begin position="752"/>
        <end position="859"/>
    </location>
</feature>
<feature type="transmembrane region" description="Helical" evidence="7">
    <location>
        <begin position="801"/>
        <end position="820"/>
    </location>
</feature>
<name>A0A4U9XPE0_9STRE</name>
<feature type="transmembrane region" description="Helical" evidence="7">
    <location>
        <begin position="516"/>
        <end position="536"/>
    </location>
</feature>
<sequence>MNKTLWKELWRTIWSTKTRFISLFLLMALGSFALIGLKVTSPDLAKTANHFIDKNKVMDLSLVASYGFSAEDLKDLRSIPDMDYELGRLLDAEIIETQKSIRLFSMPKKISKLSITKGRLPQKESEIAISSWQAKNYRLGQMIEVKTSKKKLIRSKSLKIVGFVNASEIWSKQNLGSSQAGDGNLALYGFLSSSNFEMDNNIARITFKGLKGLDAFSKAYKLKLEEKEKRLERVFADNAEKRLSSLKEESLKKISSSEEKIAKSQKEIAIKEKSLQSLPQVGQVKAAMNELLVAKAKLEEEDKQIKESQKSIKQLAKPSYTIYNRETIPGGDGYNIYDTSMASISQVGNIFPVVLYLVAALVTFTTMTRFVDEERTNSGLYLALGYKKNAIFTKFLTYGFLASFLGTSLGVLGGTYFLSSMIAEIVTKPLVIGRVQMDFYWTYTLLAYLLASLSALLPVYIIVRRELFQKPAQLLLPKPPSKGAQIFLERIPLIWQRLSFTYKVTVRNIFRYKLRMFMTIFGVAGSVALLFSGLGIQSSLSKVVDHQFRTLTPYDIMVIGKTSQEGADRDLSQSLLTDKEIKEKERITVFSTNLVIKGQSGKRAVTLIATSDSNLSPLINLRDSKTQKRLSLPKEGVILSKKLASFYGVSPGHNLSLKTETNQTYKVKVVAIADMNVGHYLFMSQAYQKKRFSQAEFRPGYLLSLDKGDAWSVKSYAKKLLNRSTVQAVSQNTLIVETVKSVVSSLREVMTLLVVLSLMLALVILYNLTAINIAERLRELSTVKVLGFYDYEVTLYIYRETAFLSVIGMILGLFAGKYLHQLLMSLMGSSNMSFGHQVDSYVYFIPLIAISLIVMLLGLMVHYQLQKLAMIEALKSVD</sequence>
<evidence type="ECO:0000313" key="9">
    <source>
        <dbReference type="EMBL" id="VTS14986.1"/>
    </source>
</evidence>
<keyword evidence="2" id="KW-1003">Cell membrane</keyword>
<evidence type="ECO:0000256" key="4">
    <source>
        <dbReference type="ARBA" id="ARBA00022989"/>
    </source>
</evidence>
<proteinExistence type="predicted"/>
<feature type="transmembrane region" description="Helical" evidence="7">
    <location>
        <begin position="439"/>
        <end position="463"/>
    </location>
</feature>
<dbReference type="InterPro" id="IPR038766">
    <property type="entry name" value="Membrane_comp_ABC_pdt"/>
</dbReference>
<evidence type="ECO:0000256" key="5">
    <source>
        <dbReference type="ARBA" id="ARBA00023136"/>
    </source>
</evidence>
<dbReference type="EMBL" id="CABEHT010000001">
    <property type="protein sequence ID" value="VTS14986.1"/>
    <property type="molecule type" value="Genomic_DNA"/>
</dbReference>
<feature type="domain" description="ABC3 transporter permease C-terminal" evidence="8">
    <location>
        <begin position="349"/>
        <end position="466"/>
    </location>
</feature>
<dbReference type="RefSeq" id="WP_077321946.1">
    <property type="nucleotide sequence ID" value="NZ_CABEHT010000001.1"/>
</dbReference>
<dbReference type="Proteomes" id="UP000394068">
    <property type="component" value="Unassembled WGS sequence"/>
</dbReference>
<keyword evidence="3 7" id="KW-0812">Transmembrane</keyword>
<comment type="subcellular location">
    <subcellularLocation>
        <location evidence="1">Cell membrane</location>
        <topology evidence="1">Multi-pass membrane protein</topology>
    </subcellularLocation>
</comment>
<dbReference type="AlphaFoldDB" id="A0A4U9XPE0"/>
<feature type="transmembrane region" description="Helical" evidence="7">
    <location>
        <begin position="20"/>
        <end position="37"/>
    </location>
</feature>
<feature type="transmembrane region" description="Helical" evidence="7">
    <location>
        <begin position="749"/>
        <end position="768"/>
    </location>
</feature>
<feature type="transmembrane region" description="Helical" evidence="7">
    <location>
        <begin position="840"/>
        <end position="861"/>
    </location>
</feature>
<dbReference type="PANTHER" id="PTHR30287">
    <property type="entry name" value="MEMBRANE COMPONENT OF PREDICTED ABC SUPERFAMILY METABOLITE UPTAKE TRANSPORTER"/>
    <property type="match status" value="1"/>
</dbReference>
<dbReference type="GO" id="GO:0005886">
    <property type="term" value="C:plasma membrane"/>
    <property type="evidence" value="ECO:0007669"/>
    <property type="project" value="UniProtKB-SubCell"/>
</dbReference>
<dbReference type="Pfam" id="PF02687">
    <property type="entry name" value="FtsX"/>
    <property type="match status" value="2"/>
</dbReference>
<gene>
    <name evidence="9" type="ORF">NCTC5386_01310</name>
</gene>